<comment type="caution">
    <text evidence="2">The sequence shown here is derived from an EMBL/GenBank/DDBJ whole genome shotgun (WGS) entry which is preliminary data.</text>
</comment>
<dbReference type="InterPro" id="IPR000792">
    <property type="entry name" value="Tscrpt_reg_LuxR_C"/>
</dbReference>
<accession>A0ABU1XUL4</accession>
<proteinExistence type="predicted"/>
<evidence type="ECO:0000313" key="2">
    <source>
        <dbReference type="EMBL" id="MDR7191826.1"/>
    </source>
</evidence>
<reference evidence="2 3" key="1">
    <citation type="submission" date="2023-07" db="EMBL/GenBank/DDBJ databases">
        <title>Sorghum-associated microbial communities from plants grown in Nebraska, USA.</title>
        <authorList>
            <person name="Schachtman D."/>
        </authorList>
    </citation>
    <scope>NUCLEOTIDE SEQUENCE [LARGE SCALE GENOMIC DNA]</scope>
    <source>
        <strain evidence="2 3">4099</strain>
    </source>
</reference>
<dbReference type="SUPFAM" id="SSF46894">
    <property type="entry name" value="C-terminal effector domain of the bipartite response regulators"/>
    <property type="match status" value="1"/>
</dbReference>
<feature type="domain" description="HTH luxR-type" evidence="1">
    <location>
        <begin position="3"/>
        <end position="36"/>
    </location>
</feature>
<sequence>MPITHQIGLAKNTVKVPVTAILKKLECHSRTQAAVLVKALEREDEALSPQGVRLRRPSGFQQTHAWSSWGPFDLRWKSQIKMDDQPFGC</sequence>
<evidence type="ECO:0000259" key="1">
    <source>
        <dbReference type="Pfam" id="PF00196"/>
    </source>
</evidence>
<dbReference type="Pfam" id="PF00196">
    <property type="entry name" value="GerE"/>
    <property type="match status" value="1"/>
</dbReference>
<dbReference type="InterPro" id="IPR036388">
    <property type="entry name" value="WH-like_DNA-bd_sf"/>
</dbReference>
<dbReference type="Gene3D" id="1.10.10.10">
    <property type="entry name" value="Winged helix-like DNA-binding domain superfamily/Winged helix DNA-binding domain"/>
    <property type="match status" value="1"/>
</dbReference>
<gene>
    <name evidence="2" type="ORF">J2W68_000534</name>
</gene>
<dbReference type="Proteomes" id="UP001256588">
    <property type="component" value="Unassembled WGS sequence"/>
</dbReference>
<name>A0ABU1XUL4_9GAMM</name>
<protein>
    <recommendedName>
        <fullName evidence="1">HTH luxR-type domain-containing protein</fullName>
    </recommendedName>
</protein>
<keyword evidence="3" id="KW-1185">Reference proteome</keyword>
<evidence type="ECO:0000313" key="3">
    <source>
        <dbReference type="Proteomes" id="UP001256588"/>
    </source>
</evidence>
<dbReference type="InterPro" id="IPR016032">
    <property type="entry name" value="Sig_transdc_resp-reg_C-effctor"/>
</dbReference>
<organism evidence="2 3">
    <name type="scientific">Luteimonas terrae</name>
    <dbReference type="NCBI Taxonomy" id="1530191"/>
    <lineage>
        <taxon>Bacteria</taxon>
        <taxon>Pseudomonadati</taxon>
        <taxon>Pseudomonadota</taxon>
        <taxon>Gammaproteobacteria</taxon>
        <taxon>Lysobacterales</taxon>
        <taxon>Lysobacteraceae</taxon>
        <taxon>Luteimonas</taxon>
    </lineage>
</organism>
<dbReference type="EMBL" id="JAVDWO010000002">
    <property type="protein sequence ID" value="MDR7191826.1"/>
    <property type="molecule type" value="Genomic_DNA"/>
</dbReference>